<protein>
    <recommendedName>
        <fullName evidence="2">Zinc knuckle CX2CX4HX4C domain-containing protein</fullName>
    </recommendedName>
</protein>
<feature type="domain" description="Zinc knuckle CX2CX4HX4C" evidence="2">
    <location>
        <begin position="60"/>
        <end position="105"/>
    </location>
</feature>
<evidence type="ECO:0000313" key="4">
    <source>
        <dbReference type="Proteomes" id="UP001281410"/>
    </source>
</evidence>
<keyword evidence="4" id="KW-1185">Reference proteome</keyword>
<dbReference type="PANTHER" id="PTHR31286:SF167">
    <property type="entry name" value="OS09G0268800 PROTEIN"/>
    <property type="match status" value="1"/>
</dbReference>
<organism evidence="3 4">
    <name type="scientific">Dipteronia sinensis</name>
    <dbReference type="NCBI Taxonomy" id="43782"/>
    <lineage>
        <taxon>Eukaryota</taxon>
        <taxon>Viridiplantae</taxon>
        <taxon>Streptophyta</taxon>
        <taxon>Embryophyta</taxon>
        <taxon>Tracheophyta</taxon>
        <taxon>Spermatophyta</taxon>
        <taxon>Magnoliopsida</taxon>
        <taxon>eudicotyledons</taxon>
        <taxon>Gunneridae</taxon>
        <taxon>Pentapetalae</taxon>
        <taxon>rosids</taxon>
        <taxon>malvids</taxon>
        <taxon>Sapindales</taxon>
        <taxon>Sapindaceae</taxon>
        <taxon>Hippocastanoideae</taxon>
        <taxon>Acereae</taxon>
        <taxon>Dipteronia</taxon>
    </lineage>
</organism>
<dbReference type="Pfam" id="PF14392">
    <property type="entry name" value="zf-CCHC_4"/>
    <property type="match status" value="1"/>
</dbReference>
<gene>
    <name evidence="3" type="ORF">Dsin_000360</name>
</gene>
<reference evidence="3" key="1">
    <citation type="journal article" date="2023" name="Plant J.">
        <title>Genome sequences and population genomics provide insights into the demographic history, inbreeding, and mutation load of two 'living fossil' tree species of Dipteronia.</title>
        <authorList>
            <person name="Feng Y."/>
            <person name="Comes H.P."/>
            <person name="Chen J."/>
            <person name="Zhu S."/>
            <person name="Lu R."/>
            <person name="Zhang X."/>
            <person name="Li P."/>
            <person name="Qiu J."/>
            <person name="Olsen K.M."/>
            <person name="Qiu Y."/>
        </authorList>
    </citation>
    <scope>NUCLEOTIDE SEQUENCE</scope>
    <source>
        <strain evidence="3">NBL</strain>
    </source>
</reference>
<dbReference type="InterPro" id="IPR040256">
    <property type="entry name" value="At4g02000-like"/>
</dbReference>
<evidence type="ECO:0000259" key="2">
    <source>
        <dbReference type="Pfam" id="PF14392"/>
    </source>
</evidence>
<accession>A0AAE0B398</accession>
<evidence type="ECO:0000256" key="1">
    <source>
        <dbReference type="SAM" id="MobiDB-lite"/>
    </source>
</evidence>
<evidence type="ECO:0000313" key="3">
    <source>
        <dbReference type="EMBL" id="KAK3228479.1"/>
    </source>
</evidence>
<proteinExistence type="predicted"/>
<comment type="caution">
    <text evidence="3">The sequence shown here is derived from an EMBL/GenBank/DDBJ whole genome shotgun (WGS) entry which is preliminary data.</text>
</comment>
<name>A0AAE0B398_9ROSI</name>
<dbReference type="PANTHER" id="PTHR31286">
    <property type="entry name" value="GLYCINE-RICH CELL WALL STRUCTURAL PROTEIN 1.8-LIKE"/>
    <property type="match status" value="1"/>
</dbReference>
<feature type="compositionally biased region" description="Basic and acidic residues" evidence="1">
    <location>
        <begin position="265"/>
        <end position="274"/>
    </location>
</feature>
<feature type="region of interest" description="Disordered" evidence="1">
    <location>
        <begin position="235"/>
        <end position="291"/>
    </location>
</feature>
<sequence>MSFNRVEFWVQIHNLSLLCMKEEIGFFLGKMIGEVSDFDTGTMMEGSSSFLRGRVKVPVDKPLQRSLRVDLLGNGKVTTMPLRYERLQDYGFKCGRLGHVMEGCPDETTNGSLSLDEMRRLGVWLRASSPPKRSPFGAVRYGTKDWNKQGSLERPNLVTDNPGPNVESWRRKLVVQMQISGESEKKANGRSKGKEKADVIVNRNPCMEIEDSIINEQPHFSMVDEVGGQMSALSNKKRTDLREAGDGTSKASVEKSHDLGPSQEIKYDTPKIEAPETGLSYESGIGKFSPC</sequence>
<dbReference type="Proteomes" id="UP001281410">
    <property type="component" value="Unassembled WGS sequence"/>
</dbReference>
<dbReference type="AlphaFoldDB" id="A0AAE0B398"/>
<dbReference type="InterPro" id="IPR025836">
    <property type="entry name" value="Zn_knuckle_CX2CX4HX4C"/>
</dbReference>
<dbReference type="EMBL" id="JANJYJ010000001">
    <property type="protein sequence ID" value="KAK3228479.1"/>
    <property type="molecule type" value="Genomic_DNA"/>
</dbReference>